<keyword evidence="1" id="KW-0639">Primosome</keyword>
<keyword evidence="5" id="KW-0378">Hydrolase</keyword>
<comment type="caution">
    <text evidence="5">The sequence shown here is derived from an EMBL/GenBank/DDBJ whole genome shotgun (WGS) entry which is preliminary data.</text>
</comment>
<dbReference type="PANTHER" id="PTHR30153">
    <property type="entry name" value="REPLICATIVE DNA HELICASE DNAB"/>
    <property type="match status" value="1"/>
</dbReference>
<evidence type="ECO:0000256" key="1">
    <source>
        <dbReference type="ARBA" id="ARBA00022515"/>
    </source>
</evidence>
<evidence type="ECO:0000259" key="4">
    <source>
        <dbReference type="Pfam" id="PF00772"/>
    </source>
</evidence>
<dbReference type="AlphaFoldDB" id="A0AAU9Q5R5"/>
<dbReference type="PANTHER" id="PTHR30153:SF2">
    <property type="entry name" value="REPLICATIVE DNA HELICASE"/>
    <property type="match status" value="1"/>
</dbReference>
<organism evidence="5 6">
    <name type="scientific">Vibrio owensii</name>
    <dbReference type="NCBI Taxonomy" id="696485"/>
    <lineage>
        <taxon>Bacteria</taxon>
        <taxon>Pseudomonadati</taxon>
        <taxon>Pseudomonadota</taxon>
        <taxon>Gammaproteobacteria</taxon>
        <taxon>Vibrionales</taxon>
        <taxon>Vibrionaceae</taxon>
        <taxon>Vibrio</taxon>
    </lineage>
</organism>
<dbReference type="GO" id="GO:0003678">
    <property type="term" value="F:DNA helicase activity"/>
    <property type="evidence" value="ECO:0007669"/>
    <property type="project" value="InterPro"/>
</dbReference>
<keyword evidence="5" id="KW-0067">ATP-binding</keyword>
<dbReference type="InterPro" id="IPR007693">
    <property type="entry name" value="DNA_helicase_DnaB-like_N"/>
</dbReference>
<protein>
    <submittedName>
        <fullName evidence="5">Replicative DNA helicase</fullName>
    </submittedName>
</protein>
<evidence type="ECO:0000256" key="3">
    <source>
        <dbReference type="ARBA" id="ARBA00023125"/>
    </source>
</evidence>
<dbReference type="GO" id="GO:0005524">
    <property type="term" value="F:ATP binding"/>
    <property type="evidence" value="ECO:0007669"/>
    <property type="project" value="InterPro"/>
</dbReference>
<keyword evidence="2" id="KW-0235">DNA replication</keyword>
<keyword evidence="5" id="KW-0347">Helicase</keyword>
<keyword evidence="5" id="KW-0547">Nucleotide-binding</keyword>
<proteinExistence type="predicted"/>
<gene>
    <name evidence="5" type="ORF">THF1D04_220034</name>
</gene>
<dbReference type="GO" id="GO:0003677">
    <property type="term" value="F:DNA binding"/>
    <property type="evidence" value="ECO:0007669"/>
    <property type="project" value="UniProtKB-KW"/>
</dbReference>
<dbReference type="Proteomes" id="UP001295420">
    <property type="component" value="Unassembled WGS sequence"/>
</dbReference>
<evidence type="ECO:0000313" key="5">
    <source>
        <dbReference type="EMBL" id="CAH1528773.1"/>
    </source>
</evidence>
<dbReference type="InterPro" id="IPR036185">
    <property type="entry name" value="DNA_heli_DnaB-like_N_sf"/>
</dbReference>
<dbReference type="GO" id="GO:0005829">
    <property type="term" value="C:cytosol"/>
    <property type="evidence" value="ECO:0007669"/>
    <property type="project" value="TreeGrafter"/>
</dbReference>
<keyword evidence="3" id="KW-0238">DNA-binding</keyword>
<name>A0AAU9Q5R5_9VIBR</name>
<evidence type="ECO:0000313" key="6">
    <source>
        <dbReference type="Proteomes" id="UP001295420"/>
    </source>
</evidence>
<dbReference type="EMBL" id="CAKMTQ010000015">
    <property type="protein sequence ID" value="CAH1528773.1"/>
    <property type="molecule type" value="Genomic_DNA"/>
</dbReference>
<accession>A0AAU9Q5R5</accession>
<reference evidence="5" key="1">
    <citation type="submission" date="2022-01" db="EMBL/GenBank/DDBJ databases">
        <authorList>
            <person name="Lagorce A."/>
        </authorList>
    </citation>
    <scope>NUCLEOTIDE SEQUENCE</scope>
    <source>
        <strain evidence="5">Th15_F1_D04</strain>
    </source>
</reference>
<dbReference type="InterPro" id="IPR016136">
    <property type="entry name" value="DNA_helicase_N/primase_C"/>
</dbReference>
<dbReference type="GO" id="GO:1990077">
    <property type="term" value="C:primosome complex"/>
    <property type="evidence" value="ECO:0007669"/>
    <property type="project" value="UniProtKB-KW"/>
</dbReference>
<evidence type="ECO:0000256" key="2">
    <source>
        <dbReference type="ARBA" id="ARBA00022705"/>
    </source>
</evidence>
<feature type="domain" description="DNA helicase DnaB-like N-terminal" evidence="4">
    <location>
        <begin position="15"/>
        <end position="113"/>
    </location>
</feature>
<sequence>MATETMMKRKRSRLPPHSLEAEVNLLSGLLYNQTAWPELSSQLHRTLFYGQLHREVFDALAALFTFHREVSFQMLSDELRKRDADAQYYQLQELERYQINAASVTRYAEIVIERYQQREAWFAEHEGY</sequence>
<dbReference type="Pfam" id="PF00772">
    <property type="entry name" value="DnaB"/>
    <property type="match status" value="1"/>
</dbReference>
<dbReference type="SUPFAM" id="SSF48024">
    <property type="entry name" value="N-terminal domain of DnaB helicase"/>
    <property type="match status" value="1"/>
</dbReference>
<dbReference type="GO" id="GO:0006269">
    <property type="term" value="P:DNA replication, synthesis of primer"/>
    <property type="evidence" value="ECO:0007669"/>
    <property type="project" value="UniProtKB-KW"/>
</dbReference>
<dbReference type="Gene3D" id="1.10.860.10">
    <property type="entry name" value="DNAb Helicase, Chain A"/>
    <property type="match status" value="1"/>
</dbReference>